<sequence>MSPLRPNRLWIEQADVTIRRGDPTASEVIEVTRGFAVLRRDGALTARLADGTQWRIDGQYARQLTANEIAARAGLRESFQ</sequence>
<dbReference type="Proteomes" id="UP000268684">
    <property type="component" value="Chromosome III"/>
</dbReference>
<evidence type="ECO:0000313" key="2">
    <source>
        <dbReference type="Proteomes" id="UP000268684"/>
    </source>
</evidence>
<gene>
    <name evidence="1" type="ORF">BSTAB16_7623</name>
</gene>
<evidence type="ECO:0000313" key="1">
    <source>
        <dbReference type="EMBL" id="VBB17407.1"/>
    </source>
</evidence>
<name>A0AAJ5NMT3_9BURK</name>
<reference evidence="1 2" key="1">
    <citation type="submission" date="2017-11" db="EMBL/GenBank/DDBJ databases">
        <authorList>
            <person name="Seth-Smith MB H."/>
        </authorList>
    </citation>
    <scope>NUCLEOTIDE SEQUENCE [LARGE SCALE GENOMIC DNA]</scope>
    <source>
        <strain evidence="1">E</strain>
    </source>
</reference>
<dbReference type="EMBL" id="LR025744">
    <property type="protein sequence ID" value="VBB17407.1"/>
    <property type="molecule type" value="Genomic_DNA"/>
</dbReference>
<protein>
    <submittedName>
        <fullName evidence="1">Uncharacterized protein</fullName>
    </submittedName>
</protein>
<dbReference type="AlphaFoldDB" id="A0AAJ5NMT3"/>
<accession>A0AAJ5NMT3</accession>
<dbReference type="RefSeq" id="WP_077233576.1">
    <property type="nucleotide sequence ID" value="NZ_LR025744.1"/>
</dbReference>
<dbReference type="GeneID" id="71059989"/>
<organism evidence="1 2">
    <name type="scientific">Burkholderia stabilis</name>
    <dbReference type="NCBI Taxonomy" id="95485"/>
    <lineage>
        <taxon>Bacteria</taxon>
        <taxon>Pseudomonadati</taxon>
        <taxon>Pseudomonadota</taxon>
        <taxon>Betaproteobacteria</taxon>
        <taxon>Burkholderiales</taxon>
        <taxon>Burkholderiaceae</taxon>
        <taxon>Burkholderia</taxon>
        <taxon>Burkholderia cepacia complex</taxon>
    </lineage>
</organism>
<keyword evidence="2" id="KW-1185">Reference proteome</keyword>
<proteinExistence type="predicted"/>